<accession>A0A561TX31</accession>
<evidence type="ECO:0000313" key="2">
    <source>
        <dbReference type="Proteomes" id="UP000316184"/>
    </source>
</evidence>
<dbReference type="Pfam" id="PF16827">
    <property type="entry name" value="zf-HC3"/>
    <property type="match status" value="1"/>
</dbReference>
<name>A0A561TX31_9PSEU</name>
<protein>
    <submittedName>
        <fullName evidence="1">Zinc finger protein</fullName>
    </submittedName>
</protein>
<sequence length="70" mass="7970">MHPFRWTPAEGKRHATTDRRRLTRLYPVSEQIETLCGQSVEVAEPSELAWLWETCVSCNESAHLLAASES</sequence>
<evidence type="ECO:0000313" key="1">
    <source>
        <dbReference type="EMBL" id="TWF91663.1"/>
    </source>
</evidence>
<reference evidence="1 2" key="1">
    <citation type="submission" date="2019-06" db="EMBL/GenBank/DDBJ databases">
        <title>Sequencing the genomes of 1000 actinobacteria strains.</title>
        <authorList>
            <person name="Klenk H.-P."/>
        </authorList>
    </citation>
    <scope>NUCLEOTIDE SEQUENCE [LARGE SCALE GENOMIC DNA]</scope>
    <source>
        <strain evidence="1 2">DSM 46699</strain>
    </source>
</reference>
<gene>
    <name evidence="1" type="ORF">FHU35_1886</name>
</gene>
<dbReference type="OrthoDB" id="3556580at2"/>
<dbReference type="InterPro" id="IPR031795">
    <property type="entry name" value="Zf-HC3"/>
</dbReference>
<dbReference type="AlphaFoldDB" id="A0A561TX31"/>
<dbReference type="Gene3D" id="2.30.30.990">
    <property type="entry name" value="Malonyl-[acyl-carrier protein] O-methyltransferase, zinc-finger motif"/>
    <property type="match status" value="1"/>
</dbReference>
<organism evidence="1 2">
    <name type="scientific">Saccharopolyspora dendranthemae</name>
    <dbReference type="NCBI Taxonomy" id="1181886"/>
    <lineage>
        <taxon>Bacteria</taxon>
        <taxon>Bacillati</taxon>
        <taxon>Actinomycetota</taxon>
        <taxon>Actinomycetes</taxon>
        <taxon>Pseudonocardiales</taxon>
        <taxon>Pseudonocardiaceae</taxon>
        <taxon>Saccharopolyspora</taxon>
    </lineage>
</organism>
<proteinExistence type="predicted"/>
<dbReference type="EMBL" id="VIWX01000008">
    <property type="protein sequence ID" value="TWF91663.1"/>
    <property type="molecule type" value="Genomic_DNA"/>
</dbReference>
<keyword evidence="2" id="KW-1185">Reference proteome</keyword>
<comment type="caution">
    <text evidence="1">The sequence shown here is derived from an EMBL/GenBank/DDBJ whole genome shotgun (WGS) entry which is preliminary data.</text>
</comment>
<dbReference type="Proteomes" id="UP000316184">
    <property type="component" value="Unassembled WGS sequence"/>
</dbReference>